<accession>A0A5J9VYS2</accession>
<protein>
    <recommendedName>
        <fullName evidence="8">CASP-like protein</fullName>
    </recommendedName>
</protein>
<proteinExistence type="inferred from homology"/>
<evidence type="ECO:0000256" key="7">
    <source>
        <dbReference type="ARBA" id="ARBA00023136"/>
    </source>
</evidence>
<evidence type="ECO:0000256" key="2">
    <source>
        <dbReference type="ARBA" id="ARBA00007651"/>
    </source>
</evidence>
<comment type="subcellular location">
    <subcellularLocation>
        <location evidence="1 8">Cell membrane</location>
        <topology evidence="1 8">Multi-pass membrane protein</topology>
    </subcellularLocation>
</comment>
<reference evidence="10 11" key="1">
    <citation type="journal article" date="2019" name="Sci. Rep.">
        <title>A high-quality genome of Eragrostis curvula grass provides insights into Poaceae evolution and supports new strategies to enhance forage quality.</title>
        <authorList>
            <person name="Carballo J."/>
            <person name="Santos B.A.C.M."/>
            <person name="Zappacosta D."/>
            <person name="Garbus I."/>
            <person name="Selva J.P."/>
            <person name="Gallo C.A."/>
            <person name="Diaz A."/>
            <person name="Albertini E."/>
            <person name="Caccamo M."/>
            <person name="Echenique V."/>
        </authorList>
    </citation>
    <scope>NUCLEOTIDE SEQUENCE [LARGE SCALE GENOMIC DNA]</scope>
    <source>
        <strain evidence="11">cv. Victoria</strain>
        <tissue evidence="10">Leaf</tissue>
    </source>
</reference>
<dbReference type="OrthoDB" id="754299at2759"/>
<dbReference type="GO" id="GO:0005886">
    <property type="term" value="C:plasma membrane"/>
    <property type="evidence" value="ECO:0007669"/>
    <property type="project" value="UniProtKB-SubCell"/>
</dbReference>
<comment type="subunit">
    <text evidence="3 8">Homodimer and heterodimers.</text>
</comment>
<dbReference type="Proteomes" id="UP000324897">
    <property type="component" value="Chromosome 4"/>
</dbReference>
<dbReference type="InterPro" id="IPR045009">
    <property type="entry name" value="CASPL-5"/>
</dbReference>
<evidence type="ECO:0000313" key="11">
    <source>
        <dbReference type="Proteomes" id="UP000324897"/>
    </source>
</evidence>
<dbReference type="PANTHER" id="PTHR32021:SF51">
    <property type="entry name" value="CASP-LIKE PROTEIN 5B3"/>
    <property type="match status" value="1"/>
</dbReference>
<dbReference type="PANTHER" id="PTHR32021">
    <property type="entry name" value="CASP-LIKE PROTEIN 5B3"/>
    <property type="match status" value="1"/>
</dbReference>
<keyword evidence="5 8" id="KW-0812">Transmembrane</keyword>
<keyword evidence="4 8" id="KW-1003">Cell membrane</keyword>
<evidence type="ECO:0000256" key="6">
    <source>
        <dbReference type="ARBA" id="ARBA00022989"/>
    </source>
</evidence>
<sequence length="155" mass="16871">MKDVAGSPGTWSSLALRVSQFLCAGASFAAMATAHSAATNNFNSFRYLVAFLILQFFWSFGLACVDIYCLKTGADFHTLGFVVPTTIVDWVMAVLMFAVASASAGLAVFFQRDLDYCAWTPLCGNYNLAVVLAFMTWSFIAASATSMFWLLVSFN</sequence>
<evidence type="ECO:0000256" key="4">
    <source>
        <dbReference type="ARBA" id="ARBA00022475"/>
    </source>
</evidence>
<evidence type="ECO:0000256" key="8">
    <source>
        <dbReference type="RuleBase" id="RU361233"/>
    </source>
</evidence>
<feature type="domain" description="Casparian strip membrane protein" evidence="9">
    <location>
        <begin position="7"/>
        <end position="137"/>
    </location>
</feature>
<evidence type="ECO:0000313" key="10">
    <source>
        <dbReference type="EMBL" id="TVU41602.1"/>
    </source>
</evidence>
<dbReference type="Gramene" id="TVU41602">
    <property type="protein sequence ID" value="TVU41602"/>
    <property type="gene ID" value="EJB05_15134"/>
</dbReference>
<keyword evidence="6 8" id="KW-1133">Transmembrane helix</keyword>
<dbReference type="AlphaFoldDB" id="A0A5J9VYS2"/>
<dbReference type="EMBL" id="RWGY01000007">
    <property type="protein sequence ID" value="TVU41602.1"/>
    <property type="molecule type" value="Genomic_DNA"/>
</dbReference>
<dbReference type="InterPro" id="IPR006702">
    <property type="entry name" value="CASP_dom"/>
</dbReference>
<organism evidence="10 11">
    <name type="scientific">Eragrostis curvula</name>
    <name type="common">weeping love grass</name>
    <dbReference type="NCBI Taxonomy" id="38414"/>
    <lineage>
        <taxon>Eukaryota</taxon>
        <taxon>Viridiplantae</taxon>
        <taxon>Streptophyta</taxon>
        <taxon>Embryophyta</taxon>
        <taxon>Tracheophyta</taxon>
        <taxon>Spermatophyta</taxon>
        <taxon>Magnoliopsida</taxon>
        <taxon>Liliopsida</taxon>
        <taxon>Poales</taxon>
        <taxon>Poaceae</taxon>
        <taxon>PACMAD clade</taxon>
        <taxon>Chloridoideae</taxon>
        <taxon>Eragrostideae</taxon>
        <taxon>Eragrostidinae</taxon>
        <taxon>Eragrostis</taxon>
    </lineage>
</organism>
<comment type="similarity">
    <text evidence="2 8">Belongs to the Casparian strip membrane proteins (CASP) family.</text>
</comment>
<comment type="caution">
    <text evidence="10">The sequence shown here is derived from an EMBL/GenBank/DDBJ whole genome shotgun (WGS) entry which is preliminary data.</text>
</comment>
<feature type="transmembrane region" description="Helical" evidence="8">
    <location>
        <begin position="130"/>
        <end position="152"/>
    </location>
</feature>
<evidence type="ECO:0000256" key="3">
    <source>
        <dbReference type="ARBA" id="ARBA00011489"/>
    </source>
</evidence>
<feature type="transmembrane region" description="Helical" evidence="8">
    <location>
        <begin position="90"/>
        <end position="110"/>
    </location>
</feature>
<keyword evidence="7 8" id="KW-0472">Membrane</keyword>
<gene>
    <name evidence="10" type="ORF">EJB05_15134</name>
</gene>
<name>A0A5J9VYS2_9POAL</name>
<comment type="caution">
    <text evidence="8">Lacks conserved residue(s) required for the propagation of feature annotation.</text>
</comment>
<feature type="non-terminal residue" evidence="10">
    <location>
        <position position="1"/>
    </location>
</feature>
<feature type="transmembrane region" description="Helical" evidence="8">
    <location>
        <begin position="44"/>
        <end position="69"/>
    </location>
</feature>
<evidence type="ECO:0000256" key="5">
    <source>
        <dbReference type="ARBA" id="ARBA00022692"/>
    </source>
</evidence>
<evidence type="ECO:0000259" key="9">
    <source>
        <dbReference type="Pfam" id="PF04535"/>
    </source>
</evidence>
<evidence type="ECO:0000256" key="1">
    <source>
        <dbReference type="ARBA" id="ARBA00004651"/>
    </source>
</evidence>
<dbReference type="Pfam" id="PF04535">
    <property type="entry name" value="CASP_dom"/>
    <property type="match status" value="1"/>
</dbReference>
<keyword evidence="11" id="KW-1185">Reference proteome</keyword>